<dbReference type="EMBL" id="JAVHJV010000012">
    <property type="protein sequence ID" value="KAK5938828.1"/>
    <property type="molecule type" value="Genomic_DNA"/>
</dbReference>
<gene>
    <name evidence="3" type="ORF">PMZ80_009020</name>
</gene>
<feature type="domain" description="Heterokaryon incompatibility" evidence="2">
    <location>
        <begin position="1"/>
        <end position="97"/>
    </location>
</feature>
<reference evidence="3 4" key="1">
    <citation type="journal article" date="2023" name="Res Sq">
        <title>Genomic and morphological characterization of Knufia obscura isolated from the Mars 2020 spacecraft assembly facility.</title>
        <authorList>
            <person name="Chander A.M."/>
            <person name="Teixeira M.M."/>
            <person name="Singh N.K."/>
            <person name="Williams M.P."/>
            <person name="Parker C.W."/>
            <person name="Leo P."/>
            <person name="Stajich J.E."/>
            <person name="Torok T."/>
            <person name="Tighe S."/>
            <person name="Mason C.E."/>
            <person name="Venkateswaran K."/>
        </authorList>
    </citation>
    <scope>NUCLEOTIDE SEQUENCE [LARGE SCALE GENOMIC DNA]</scope>
    <source>
        <strain evidence="3 4">CCFEE 5817</strain>
    </source>
</reference>
<evidence type="ECO:0000256" key="1">
    <source>
        <dbReference type="SAM" id="MobiDB-lite"/>
    </source>
</evidence>
<dbReference type="InterPro" id="IPR052895">
    <property type="entry name" value="HetReg/Transcr_Mod"/>
</dbReference>
<accession>A0ABR0RF43</accession>
<protein>
    <recommendedName>
        <fullName evidence="2">Heterokaryon incompatibility domain-containing protein</fullName>
    </recommendedName>
</protein>
<name>A0ABR0RF43_9EURO</name>
<evidence type="ECO:0000259" key="2">
    <source>
        <dbReference type="Pfam" id="PF06985"/>
    </source>
</evidence>
<organism evidence="3 4">
    <name type="scientific">Knufia obscura</name>
    <dbReference type="NCBI Taxonomy" id="1635080"/>
    <lineage>
        <taxon>Eukaryota</taxon>
        <taxon>Fungi</taxon>
        <taxon>Dikarya</taxon>
        <taxon>Ascomycota</taxon>
        <taxon>Pezizomycotina</taxon>
        <taxon>Eurotiomycetes</taxon>
        <taxon>Chaetothyriomycetidae</taxon>
        <taxon>Chaetothyriales</taxon>
        <taxon>Trichomeriaceae</taxon>
        <taxon>Knufia</taxon>
    </lineage>
</organism>
<dbReference type="GeneID" id="90002469"/>
<dbReference type="PANTHER" id="PTHR24148:SF64">
    <property type="entry name" value="HETEROKARYON INCOMPATIBILITY DOMAIN-CONTAINING PROTEIN"/>
    <property type="match status" value="1"/>
</dbReference>
<dbReference type="Proteomes" id="UP001334248">
    <property type="component" value="Unassembled WGS sequence"/>
</dbReference>
<dbReference type="Pfam" id="PF06985">
    <property type="entry name" value="HET"/>
    <property type="match status" value="1"/>
</dbReference>
<sequence length="572" mass="65111">MHEIYHNASVVIIWLGPDPNCEALLVREFFRALLQKYYTDSDVYNSAIMKYKTDWLHLDNEEFSLASSGLPPLDASIWRSVVDFWERSWFSRAWVRSEAAVAQRIEIYCGDVDFTLDEIVETSRFHVWSGLGDTLMTLKKGVPEVSMSVTGRTVGCSAVGIEDLQMWAGGITYTEAEDQKLVADQLTGPRTEQKHPLLREFAVSLFLSRRDDASDARDKVLALLVLMRRMSASYEVDELPLELDYAMSLEEVYRKATAWVIKDSGCLGMICLLEPDRMEVAASHWPPWVPDYRSPPPTLLRLFDTEIGEQSRLRATSDDDLRPRIQEKELHVHAQYMGTVSDIGDTYSSMIVHGCFELNARVLLNCPRIMPNGVDRLDAWRKLFSRDEDPSAIEDPPSTDSSYTPSDHPSSRASFKNWFIFYIIRAVRQAYYEGRIKSFREHLAKMPMFELLAECEDGDHKMLPDLGFWQKSFNEPTSLARITGHRPRFRTVEISGRRLFRMKSPICLGIGPEGMLEGDEVWCAATATLPLVLRKVEIPTDCEDAAPGTYVVVGEAYFRDVDKVANTIPGEE</sequence>
<feature type="region of interest" description="Disordered" evidence="1">
    <location>
        <begin position="388"/>
        <end position="411"/>
    </location>
</feature>
<dbReference type="RefSeq" id="XP_064726918.1">
    <property type="nucleotide sequence ID" value="XM_064877416.1"/>
</dbReference>
<comment type="caution">
    <text evidence="3">The sequence shown here is derived from an EMBL/GenBank/DDBJ whole genome shotgun (WGS) entry which is preliminary data.</text>
</comment>
<evidence type="ECO:0000313" key="4">
    <source>
        <dbReference type="Proteomes" id="UP001334248"/>
    </source>
</evidence>
<keyword evidence="4" id="KW-1185">Reference proteome</keyword>
<proteinExistence type="predicted"/>
<evidence type="ECO:0000313" key="3">
    <source>
        <dbReference type="EMBL" id="KAK5938828.1"/>
    </source>
</evidence>
<dbReference type="InterPro" id="IPR010730">
    <property type="entry name" value="HET"/>
</dbReference>
<feature type="compositionally biased region" description="Low complexity" evidence="1">
    <location>
        <begin position="395"/>
        <end position="408"/>
    </location>
</feature>
<dbReference type="PANTHER" id="PTHR24148">
    <property type="entry name" value="ANKYRIN REPEAT DOMAIN-CONTAINING PROTEIN 39 HOMOLOG-RELATED"/>
    <property type="match status" value="1"/>
</dbReference>